<dbReference type="PROSITE" id="PS51519">
    <property type="entry name" value="RWP_RK"/>
    <property type="match status" value="1"/>
</dbReference>
<keyword evidence="6" id="KW-0539">Nucleus</keyword>
<reference evidence="8 9" key="1">
    <citation type="submission" date="2024-04" db="EMBL/GenBank/DDBJ databases">
        <authorList>
            <person name="Fracassetti M."/>
        </authorList>
    </citation>
    <scope>NUCLEOTIDE SEQUENCE [LARGE SCALE GENOMIC DNA]</scope>
</reference>
<evidence type="ECO:0000313" key="8">
    <source>
        <dbReference type="EMBL" id="CAL1366385.1"/>
    </source>
</evidence>
<keyword evidence="4" id="KW-0238">DNA-binding</keyword>
<proteinExistence type="predicted"/>
<gene>
    <name evidence="8" type="ORF">LTRI10_LOCUS10610</name>
</gene>
<keyword evidence="5" id="KW-0804">Transcription</keyword>
<accession>A0AAV2D4S9</accession>
<dbReference type="InterPro" id="IPR044607">
    <property type="entry name" value="RKD-like"/>
</dbReference>
<evidence type="ECO:0000256" key="5">
    <source>
        <dbReference type="ARBA" id="ARBA00023163"/>
    </source>
</evidence>
<evidence type="ECO:0000256" key="6">
    <source>
        <dbReference type="ARBA" id="ARBA00023242"/>
    </source>
</evidence>
<comment type="function">
    <text evidence="1">Putative transcription factor.</text>
</comment>
<evidence type="ECO:0000256" key="4">
    <source>
        <dbReference type="ARBA" id="ARBA00023125"/>
    </source>
</evidence>
<dbReference type="PANTHER" id="PTHR46373:SF2">
    <property type="entry name" value="RWP-RK DOMAIN-CONTAINING PROTEIN"/>
    <property type="match status" value="1"/>
</dbReference>
<dbReference type="InterPro" id="IPR003035">
    <property type="entry name" value="RWP-RK_dom"/>
</dbReference>
<dbReference type="PANTHER" id="PTHR46373">
    <property type="entry name" value="PROTEIN RKD4"/>
    <property type="match status" value="1"/>
</dbReference>
<dbReference type="Pfam" id="PF02042">
    <property type="entry name" value="RWP-RK"/>
    <property type="match status" value="1"/>
</dbReference>
<dbReference type="GO" id="GO:0003677">
    <property type="term" value="F:DNA binding"/>
    <property type="evidence" value="ECO:0007669"/>
    <property type="project" value="UniProtKB-KW"/>
</dbReference>
<evidence type="ECO:0000256" key="2">
    <source>
        <dbReference type="ARBA" id="ARBA00023015"/>
    </source>
</evidence>
<dbReference type="AlphaFoldDB" id="A0AAV2D4S9"/>
<evidence type="ECO:0000259" key="7">
    <source>
        <dbReference type="PROSITE" id="PS51519"/>
    </source>
</evidence>
<keyword evidence="3" id="KW-0175">Coiled coil</keyword>
<evidence type="ECO:0000313" key="9">
    <source>
        <dbReference type="Proteomes" id="UP001497516"/>
    </source>
</evidence>
<dbReference type="EMBL" id="OZ034815">
    <property type="protein sequence ID" value="CAL1366385.1"/>
    <property type="molecule type" value="Genomic_DNA"/>
</dbReference>
<name>A0AAV2D4S9_9ROSI</name>
<sequence>MNSNYSAYEMLAAMEQKPPLVLDDDWSFVEDYYDELRLLEPQLPAPAPALYTDSNMDGLSGPYLYELGDIDQLWAQWPNDYSNITLPSPIIEFSETAPQPPNIDNFLTGPVTFDVAPPETVTVKRRRSCGGGGRDHRRGGLELEEIQKYFDVPITRAAKEMKVGLTVLKRRCRELNIMRWPHRKIKSLNSLIDNVKEMGMGEETAMLEEHRRMIERAPDMELTDKTKRLRQACFKANYKKRRLYNHIAPLPF</sequence>
<dbReference type="Proteomes" id="UP001497516">
    <property type="component" value="Chromosome 2"/>
</dbReference>
<feature type="domain" description="RWP-RK" evidence="7">
    <location>
        <begin position="118"/>
        <end position="209"/>
    </location>
</feature>
<protein>
    <recommendedName>
        <fullName evidence="7">RWP-RK domain-containing protein</fullName>
    </recommendedName>
</protein>
<evidence type="ECO:0000256" key="3">
    <source>
        <dbReference type="ARBA" id="ARBA00023054"/>
    </source>
</evidence>
<evidence type="ECO:0000256" key="1">
    <source>
        <dbReference type="ARBA" id="ARBA00004049"/>
    </source>
</evidence>
<dbReference type="GO" id="GO:0003700">
    <property type="term" value="F:DNA-binding transcription factor activity"/>
    <property type="evidence" value="ECO:0007669"/>
    <property type="project" value="InterPro"/>
</dbReference>
<organism evidence="8 9">
    <name type="scientific">Linum trigynum</name>
    <dbReference type="NCBI Taxonomy" id="586398"/>
    <lineage>
        <taxon>Eukaryota</taxon>
        <taxon>Viridiplantae</taxon>
        <taxon>Streptophyta</taxon>
        <taxon>Embryophyta</taxon>
        <taxon>Tracheophyta</taxon>
        <taxon>Spermatophyta</taxon>
        <taxon>Magnoliopsida</taxon>
        <taxon>eudicotyledons</taxon>
        <taxon>Gunneridae</taxon>
        <taxon>Pentapetalae</taxon>
        <taxon>rosids</taxon>
        <taxon>fabids</taxon>
        <taxon>Malpighiales</taxon>
        <taxon>Linaceae</taxon>
        <taxon>Linum</taxon>
    </lineage>
</organism>
<keyword evidence="9" id="KW-1185">Reference proteome</keyword>
<keyword evidence="2" id="KW-0805">Transcription regulation</keyword>